<name>F8AZK5_9ACTN</name>
<sequence length="107" mass="11298">MTLAKRKVSVTLDADLVAAVEAAGENLSAQVNTALRDELARRRRHRALGDMLDQLAAERGALDTAEDQEEIARFMRLLGGTSDSPVSSSNALPGAADSVAGRHGTQL</sequence>
<dbReference type="InterPro" id="IPR009956">
    <property type="entry name" value="Post-segregation_anti-tox_CcdA"/>
</dbReference>
<accession>F8AZK5</accession>
<dbReference type="Proteomes" id="UP000001549">
    <property type="component" value="Chromosome"/>
</dbReference>
<dbReference type="AlphaFoldDB" id="F8AZK5"/>
<dbReference type="Pfam" id="PF07362">
    <property type="entry name" value="CcdA"/>
    <property type="match status" value="1"/>
</dbReference>
<proteinExistence type="predicted"/>
<feature type="compositionally biased region" description="Polar residues" evidence="2">
    <location>
        <begin position="82"/>
        <end position="91"/>
    </location>
</feature>
<protein>
    <submittedName>
        <fullName evidence="3">Uncharacterized protein</fullName>
    </submittedName>
</protein>
<dbReference type="EMBL" id="CP002801">
    <property type="protein sequence ID" value="AEH08683.1"/>
    <property type="molecule type" value="Genomic_DNA"/>
</dbReference>
<evidence type="ECO:0000313" key="4">
    <source>
        <dbReference type="Proteomes" id="UP000001549"/>
    </source>
</evidence>
<dbReference type="HOGENOM" id="CLU_2206186_0_0_11"/>
<evidence type="ECO:0000256" key="1">
    <source>
        <dbReference type="ARBA" id="ARBA00022649"/>
    </source>
</evidence>
<gene>
    <name evidence="3" type="ordered locus">FsymDg_1189</name>
</gene>
<dbReference type="KEGG" id="fsy:FsymDg_1189"/>
<dbReference type="RefSeq" id="WP_013872660.1">
    <property type="nucleotide sequence ID" value="NC_015656.1"/>
</dbReference>
<reference evidence="3 4" key="1">
    <citation type="submission" date="2011-05" db="EMBL/GenBank/DDBJ databases">
        <title>Complete sequence of chromosome of Frankia symbiont of Datisca glomerata.</title>
        <authorList>
            <consortium name="US DOE Joint Genome Institute"/>
            <person name="Lucas S."/>
            <person name="Han J."/>
            <person name="Lapidus A."/>
            <person name="Cheng J.-F."/>
            <person name="Goodwin L."/>
            <person name="Pitluck S."/>
            <person name="Peters L."/>
            <person name="Mikhailova N."/>
            <person name="Chertkov O."/>
            <person name="Teshima H."/>
            <person name="Han C."/>
            <person name="Tapia R."/>
            <person name="Land M."/>
            <person name="Hauser L."/>
            <person name="Kyrpides N."/>
            <person name="Ivanova N."/>
            <person name="Pagani I."/>
            <person name="Berry A."/>
            <person name="Pawlowski K."/>
            <person name="Persson T."/>
            <person name="Vanden Heuvel B."/>
            <person name="Benson D."/>
            <person name="Woyke T."/>
        </authorList>
    </citation>
    <scope>NUCLEOTIDE SEQUENCE [LARGE SCALE GENOMIC DNA]</scope>
    <source>
        <strain evidence="4">4085684</strain>
    </source>
</reference>
<organism evidence="3 4">
    <name type="scientific">Candidatus Protofrankia datiscae</name>
    <dbReference type="NCBI Taxonomy" id="2716812"/>
    <lineage>
        <taxon>Bacteria</taxon>
        <taxon>Bacillati</taxon>
        <taxon>Actinomycetota</taxon>
        <taxon>Actinomycetes</taxon>
        <taxon>Frankiales</taxon>
        <taxon>Frankiaceae</taxon>
        <taxon>Protofrankia</taxon>
    </lineage>
</organism>
<dbReference type="STRING" id="656024.FsymDg_1189"/>
<keyword evidence="4" id="KW-1185">Reference proteome</keyword>
<evidence type="ECO:0000313" key="3">
    <source>
        <dbReference type="EMBL" id="AEH08683.1"/>
    </source>
</evidence>
<evidence type="ECO:0000256" key="2">
    <source>
        <dbReference type="SAM" id="MobiDB-lite"/>
    </source>
</evidence>
<feature type="region of interest" description="Disordered" evidence="2">
    <location>
        <begin position="82"/>
        <end position="107"/>
    </location>
</feature>
<keyword evidence="1" id="KW-1277">Toxin-antitoxin system</keyword>